<reference evidence="18 19" key="1">
    <citation type="journal article" date="2013" name="Genome Announc.">
        <title>Genome Sequence of the Pyrene- and Fluoranthene-Degrading Bacterium Cycloclasticus sp. Strain PY97M.</title>
        <authorList>
            <person name="Cui Z."/>
            <person name="Xu G."/>
            <person name="Li Q."/>
            <person name="Gao W."/>
            <person name="Zheng L."/>
        </authorList>
    </citation>
    <scope>NUCLEOTIDE SEQUENCE [LARGE SCALE GENOMIC DNA]</scope>
    <source>
        <strain evidence="18 19">PY97M</strain>
    </source>
</reference>
<dbReference type="EC" id="7.2.4.2" evidence="16"/>
<dbReference type="AlphaFoldDB" id="A0AB33Z562"/>
<evidence type="ECO:0000256" key="17">
    <source>
        <dbReference type="RuleBase" id="RU004278"/>
    </source>
</evidence>
<evidence type="ECO:0000256" key="7">
    <source>
        <dbReference type="ARBA" id="ARBA00022475"/>
    </source>
</evidence>
<dbReference type="InterPro" id="IPR005899">
    <property type="entry name" value="Na_pump_deCOase"/>
</dbReference>
<comment type="cofactor">
    <cofactor evidence="1 16 17">
        <name>Na(+)</name>
        <dbReference type="ChEBI" id="CHEBI:29101"/>
    </cofactor>
</comment>
<comment type="caution">
    <text evidence="18">The sequence shown here is derived from an EMBL/GenBank/DDBJ whole genome shotgun (WGS) entry which is preliminary data.</text>
</comment>
<keyword evidence="13 16" id="KW-0472">Membrane</keyword>
<evidence type="ECO:0000256" key="12">
    <source>
        <dbReference type="ARBA" id="ARBA00023065"/>
    </source>
</evidence>
<proteinExistence type="inferred from homology"/>
<comment type="subcellular location">
    <subcellularLocation>
        <location evidence="3 16 17">Cell membrane</location>
        <topology evidence="3 16 17">Single-pass membrane protein</topology>
    </subcellularLocation>
</comment>
<dbReference type="GO" id="GO:0015451">
    <property type="term" value="F:decarboxylation-driven active transmembrane transporter activity"/>
    <property type="evidence" value="ECO:0007669"/>
    <property type="project" value="UniProtKB-EC"/>
</dbReference>
<dbReference type="GO" id="GO:0008948">
    <property type="term" value="F:oxaloacetate decarboxylase activity"/>
    <property type="evidence" value="ECO:0007669"/>
    <property type="project" value="UniProtKB-UniRule"/>
</dbReference>
<keyword evidence="14 16" id="KW-0739">Sodium transport</keyword>
<dbReference type="GO" id="GO:0036376">
    <property type="term" value="P:sodium ion export across plasma membrane"/>
    <property type="evidence" value="ECO:0007669"/>
    <property type="project" value="InterPro"/>
</dbReference>
<evidence type="ECO:0000256" key="1">
    <source>
        <dbReference type="ARBA" id="ARBA00001959"/>
    </source>
</evidence>
<dbReference type="InterPro" id="IPR023424">
    <property type="entry name" value="OadG"/>
</dbReference>
<dbReference type="Proteomes" id="UP000015462">
    <property type="component" value="Unassembled WGS sequence"/>
</dbReference>
<comment type="catalytic activity">
    <reaction evidence="15 16 17">
        <text>oxaloacetate + 2 Na(+)(in) + H(+) = pyruvate + 2 Na(+)(out) + CO2</text>
        <dbReference type="Rhea" id="RHEA:57724"/>
        <dbReference type="ChEBI" id="CHEBI:15361"/>
        <dbReference type="ChEBI" id="CHEBI:15378"/>
        <dbReference type="ChEBI" id="CHEBI:16452"/>
        <dbReference type="ChEBI" id="CHEBI:16526"/>
        <dbReference type="ChEBI" id="CHEBI:29101"/>
        <dbReference type="EC" id="7.2.4.2"/>
    </reaction>
</comment>
<dbReference type="NCBIfam" id="TIGR01195">
    <property type="entry name" value="oadG_fam"/>
    <property type="match status" value="1"/>
</dbReference>
<feature type="transmembrane region" description="Helical" evidence="16 17">
    <location>
        <begin position="13"/>
        <end position="32"/>
    </location>
</feature>
<dbReference type="GO" id="GO:0005886">
    <property type="term" value="C:plasma membrane"/>
    <property type="evidence" value="ECO:0007669"/>
    <property type="project" value="UniProtKB-SubCell"/>
</dbReference>
<evidence type="ECO:0000256" key="14">
    <source>
        <dbReference type="ARBA" id="ARBA00023201"/>
    </source>
</evidence>
<organism evidence="18 19">
    <name type="scientific">Cycloclasticus pugetii</name>
    <dbReference type="NCBI Taxonomy" id="34068"/>
    <lineage>
        <taxon>Bacteria</taxon>
        <taxon>Pseudomonadati</taxon>
        <taxon>Pseudomonadota</taxon>
        <taxon>Gammaproteobacteria</taxon>
        <taxon>Thiotrichales</taxon>
        <taxon>Piscirickettsiaceae</taxon>
        <taxon>Cycloclasticus</taxon>
    </lineage>
</organism>
<evidence type="ECO:0000256" key="15">
    <source>
        <dbReference type="ARBA" id="ARBA00048176"/>
    </source>
</evidence>
<keyword evidence="12 16" id="KW-0406">Ion transport</keyword>
<dbReference type="GO" id="GO:0015081">
    <property type="term" value="F:sodium ion transmembrane transporter activity"/>
    <property type="evidence" value="ECO:0007669"/>
    <property type="project" value="UniProtKB-UniRule"/>
</dbReference>
<evidence type="ECO:0000256" key="3">
    <source>
        <dbReference type="ARBA" id="ARBA00004162"/>
    </source>
</evidence>
<dbReference type="EMBL" id="ASHL01000001">
    <property type="protein sequence ID" value="EPD14096.1"/>
    <property type="molecule type" value="Genomic_DNA"/>
</dbReference>
<accession>A0AB33Z562</accession>
<keyword evidence="8 16" id="KW-0812">Transmembrane</keyword>
<evidence type="ECO:0000256" key="11">
    <source>
        <dbReference type="ARBA" id="ARBA00023053"/>
    </source>
</evidence>
<comment type="function">
    <text evidence="2 16 17">Catalyzes the decarboxylation of oxaloacetate coupled to Na(+) translocation.</text>
</comment>
<evidence type="ECO:0000256" key="9">
    <source>
        <dbReference type="ARBA" id="ARBA00022967"/>
    </source>
</evidence>
<keyword evidence="9 16" id="KW-1278">Translocase</keyword>
<protein>
    <recommendedName>
        <fullName evidence="16">Probable oxaloacetate decarboxylase gamma chain</fullName>
        <ecNumber evidence="16">7.2.4.2</ecNumber>
    </recommendedName>
</protein>
<evidence type="ECO:0000256" key="6">
    <source>
        <dbReference type="ARBA" id="ARBA00022448"/>
    </source>
</evidence>
<comment type="similarity">
    <text evidence="4 16 17">Belongs to the OadG family.</text>
</comment>
<sequence length="76" mass="8361">MNITNLLEQGVELMLLGMGMVFFILGMLVFAIKGVSAVIQRYEPVVEHSSKSSVSTDISEDIVTAITIAVQRFRSK</sequence>
<keyword evidence="19" id="KW-1185">Reference proteome</keyword>
<keyword evidence="10 16" id="KW-1133">Transmembrane helix</keyword>
<keyword evidence="7 16" id="KW-1003">Cell membrane</keyword>
<evidence type="ECO:0000256" key="5">
    <source>
        <dbReference type="ARBA" id="ARBA00011869"/>
    </source>
</evidence>
<evidence type="ECO:0000256" key="4">
    <source>
        <dbReference type="ARBA" id="ARBA00005844"/>
    </source>
</evidence>
<evidence type="ECO:0000256" key="8">
    <source>
        <dbReference type="ARBA" id="ARBA00022692"/>
    </source>
</evidence>
<comment type="subunit">
    <text evidence="5 16">Heterotrimer of an alpha, a beta and a gamma subunit.</text>
</comment>
<evidence type="ECO:0000256" key="13">
    <source>
        <dbReference type="ARBA" id="ARBA00023136"/>
    </source>
</evidence>
<dbReference type="Pfam" id="PF04277">
    <property type="entry name" value="OAD_gamma"/>
    <property type="match status" value="1"/>
</dbReference>
<keyword evidence="6 16" id="KW-0813">Transport</keyword>
<evidence type="ECO:0000313" key="18">
    <source>
        <dbReference type="EMBL" id="EPD14096.1"/>
    </source>
</evidence>
<dbReference type="RefSeq" id="WP_016389659.1">
    <property type="nucleotide sequence ID" value="NZ_JBLWZB010000002.1"/>
</dbReference>
<evidence type="ECO:0000313" key="19">
    <source>
        <dbReference type="Proteomes" id="UP000015462"/>
    </source>
</evidence>
<keyword evidence="18" id="KW-0456">Lyase</keyword>
<keyword evidence="11 16" id="KW-0915">Sodium</keyword>
<evidence type="ECO:0000256" key="16">
    <source>
        <dbReference type="HAMAP-Rule" id="MF_00404"/>
    </source>
</evidence>
<name>A0AB33Z562_9GAMM</name>
<evidence type="ECO:0000256" key="2">
    <source>
        <dbReference type="ARBA" id="ARBA00003002"/>
    </source>
</evidence>
<dbReference type="HAMAP" id="MF_00404">
    <property type="entry name" value="OadG"/>
    <property type="match status" value="1"/>
</dbReference>
<evidence type="ECO:0000256" key="10">
    <source>
        <dbReference type="ARBA" id="ARBA00022989"/>
    </source>
</evidence>
<gene>
    <name evidence="16" type="primary">oadG</name>
    <name evidence="18" type="ORF">L196_01315</name>
</gene>